<organism evidence="2 3">
    <name type="scientific">Paractinoplanes bogorensis</name>
    <dbReference type="NCBI Taxonomy" id="1610840"/>
    <lineage>
        <taxon>Bacteria</taxon>
        <taxon>Bacillati</taxon>
        <taxon>Actinomycetota</taxon>
        <taxon>Actinomycetes</taxon>
        <taxon>Micromonosporales</taxon>
        <taxon>Micromonosporaceae</taxon>
        <taxon>Paractinoplanes</taxon>
    </lineage>
</organism>
<protein>
    <submittedName>
        <fullName evidence="2">Uncharacterized protein</fullName>
    </submittedName>
</protein>
<evidence type="ECO:0000313" key="2">
    <source>
        <dbReference type="EMBL" id="MBU2666083.1"/>
    </source>
</evidence>
<keyword evidence="3" id="KW-1185">Reference proteome</keyword>
<evidence type="ECO:0000313" key="3">
    <source>
        <dbReference type="Proteomes" id="UP001519654"/>
    </source>
</evidence>
<keyword evidence="1" id="KW-0472">Membrane</keyword>
<keyword evidence="1" id="KW-1133">Transmembrane helix</keyword>
<dbReference type="EMBL" id="JAHKKG010000006">
    <property type="protein sequence ID" value="MBU2666083.1"/>
    <property type="molecule type" value="Genomic_DNA"/>
</dbReference>
<feature type="transmembrane region" description="Helical" evidence="1">
    <location>
        <begin position="20"/>
        <end position="41"/>
    </location>
</feature>
<name>A0ABS5YRU9_9ACTN</name>
<comment type="caution">
    <text evidence="2">The sequence shown here is derived from an EMBL/GenBank/DDBJ whole genome shotgun (WGS) entry which is preliminary data.</text>
</comment>
<accession>A0ABS5YRU9</accession>
<proteinExistence type="predicted"/>
<evidence type="ECO:0000256" key="1">
    <source>
        <dbReference type="SAM" id="Phobius"/>
    </source>
</evidence>
<dbReference type="RefSeq" id="WP_215789277.1">
    <property type="nucleotide sequence ID" value="NZ_JAHKKG010000006.1"/>
</dbReference>
<keyword evidence="1" id="KW-0812">Transmembrane</keyword>
<reference evidence="2 3" key="1">
    <citation type="submission" date="2021-06" db="EMBL/GenBank/DDBJ databases">
        <title>Actinoplanes lichenicola sp. nov., and Actinoplanes ovalisporus sp. nov., isolated from lichen in Thailand.</title>
        <authorList>
            <person name="Saeng-In P."/>
            <person name="Kanchanasin P."/>
            <person name="Yuki M."/>
            <person name="Kudo T."/>
            <person name="Ohkuma M."/>
            <person name="Phongsopitanun W."/>
            <person name="Tanasupawat S."/>
        </authorList>
    </citation>
    <scope>NUCLEOTIDE SEQUENCE [LARGE SCALE GENOMIC DNA]</scope>
    <source>
        <strain evidence="2 3">NBRC 110975</strain>
    </source>
</reference>
<dbReference type="Proteomes" id="UP001519654">
    <property type="component" value="Unassembled WGS sequence"/>
</dbReference>
<sequence length="72" mass="7623">MPLLIDLLKDILLGDEGLLTGAASLVYATTITGAASAALFSRSPERRRTARDLLALLLRTKPGDGGESEGRR</sequence>
<gene>
    <name evidence="2" type="ORF">KOI35_21445</name>
</gene>